<dbReference type="PANTHER" id="PTHR41373:SF1">
    <property type="entry name" value="PHOSPHATIDYLGLYCEROL LYSYLTRANSFERASE C-TERMINAL DOMAIN-CONTAINING PROTEIN"/>
    <property type="match status" value="1"/>
</dbReference>
<evidence type="ECO:0000259" key="1">
    <source>
        <dbReference type="Pfam" id="PF09924"/>
    </source>
</evidence>
<evidence type="ECO:0000313" key="2">
    <source>
        <dbReference type="EMBL" id="GFH62834.1"/>
    </source>
</evidence>
<dbReference type="InterPro" id="IPR024320">
    <property type="entry name" value="LPG_synthase_C"/>
</dbReference>
<proteinExistence type="predicted"/>
<dbReference type="PIRSF" id="PIRSF018688">
    <property type="entry name" value="UCP018688"/>
    <property type="match status" value="1"/>
</dbReference>
<dbReference type="AlphaFoldDB" id="A0A6L2R5W4"/>
<dbReference type="PANTHER" id="PTHR41373">
    <property type="entry name" value="DUF2156 DOMAIN-CONTAINING PROTEIN"/>
    <property type="match status" value="1"/>
</dbReference>
<feature type="domain" description="Phosphatidylglycerol lysyltransferase C-terminal" evidence="1">
    <location>
        <begin position="25"/>
        <end position="309"/>
    </location>
</feature>
<dbReference type="Pfam" id="PF09924">
    <property type="entry name" value="LPG_synthase_C"/>
    <property type="match status" value="1"/>
</dbReference>
<protein>
    <recommendedName>
        <fullName evidence="1">Phosphatidylglycerol lysyltransferase C-terminal domain-containing protein</fullName>
    </recommendedName>
</protein>
<name>A0A6L2R5W4_9BACT</name>
<dbReference type="Gene3D" id="3.40.630.30">
    <property type="match status" value="1"/>
</dbReference>
<dbReference type="EMBL" id="BLLL01000006">
    <property type="protein sequence ID" value="GFH62834.1"/>
    <property type="molecule type" value="Genomic_DNA"/>
</dbReference>
<dbReference type="InterPro" id="IPR016732">
    <property type="entry name" value="UCP018688"/>
</dbReference>
<dbReference type="SUPFAM" id="SSF55729">
    <property type="entry name" value="Acyl-CoA N-acyltransferases (Nat)"/>
    <property type="match status" value="2"/>
</dbReference>
<gene>
    <name evidence="2" type="ORF">ZNDK_0605</name>
</gene>
<reference evidence="2 3" key="1">
    <citation type="journal article" date="2020" name="ISME J.">
        <title>Parallel Reductive Genome Evolution in Desulfovibrio Ectosymbionts Independently Acquired by Trichonympha Protists in the Termite Gut.</title>
        <authorList>
            <person name="Takeuchi M."/>
            <person name="Kuwahara H."/>
            <person name="Murakami T."/>
            <person name="Takahashi K."/>
            <person name="Kajitani R."/>
            <person name="Toyoda A."/>
            <person name="Itoh T."/>
            <person name="Ohkuma M."/>
            <person name="Hongoh Y."/>
        </authorList>
    </citation>
    <scope>NUCLEOTIDE SEQUENCE [LARGE SCALE GENOMIC DNA]</scope>
    <source>
        <strain evidence="2">ZnDsv-02</strain>
    </source>
</reference>
<accession>A0A6L2R5W4</accession>
<comment type="caution">
    <text evidence="2">The sequence shown here is derived from an EMBL/GenBank/DDBJ whole genome shotgun (WGS) entry which is preliminary data.</text>
</comment>
<evidence type="ECO:0000313" key="3">
    <source>
        <dbReference type="Proteomes" id="UP000505077"/>
    </source>
</evidence>
<dbReference type="Proteomes" id="UP000505077">
    <property type="component" value="Unassembled WGS sequence"/>
</dbReference>
<sequence>MTDAFTPVSLENRQAFYALWQKTPQRSLDYTLPNLWGWQEHYGLEWFFDASLCWIRQRRPAHVYWAPVGDWTNVDWAQTLQKLPRAAPARSGGNGESPELQTSGDCLFVRIPETLVQIWQKALPALVQPTEDRGQWEYLYKQKELATLPGNRFHKKRNHYNSYIKVYGKVDYRRLDDALVDDVLSVQDTWCQWHDCEDSPSLQAENDAVNRVLSHWNCFCELTGGSLYVDGKMVAFSIGERLDAQSLGVHYEKGLNGFRGVYQTINCVFSKYAGAGFTYINRAQDLDEEGLRQAKLTYLPTDFLRKYSVRVHGL</sequence>
<organism evidence="2 3">
    <name type="scientific">Candidatus Desulfovibrio kirbyi</name>
    <dbReference type="NCBI Taxonomy" id="2696086"/>
    <lineage>
        <taxon>Bacteria</taxon>
        <taxon>Pseudomonadati</taxon>
        <taxon>Thermodesulfobacteriota</taxon>
        <taxon>Desulfovibrionia</taxon>
        <taxon>Desulfovibrionales</taxon>
        <taxon>Desulfovibrionaceae</taxon>
        <taxon>Desulfovibrio</taxon>
    </lineage>
</organism>
<dbReference type="InterPro" id="IPR016181">
    <property type="entry name" value="Acyl_CoA_acyltransferase"/>
</dbReference>